<dbReference type="PANTHER" id="PTHR24198">
    <property type="entry name" value="ANKYRIN REPEAT AND PROTEIN KINASE DOMAIN-CONTAINING PROTEIN"/>
    <property type="match status" value="1"/>
</dbReference>
<dbReference type="InterPro" id="IPR036770">
    <property type="entry name" value="Ankyrin_rpt-contain_sf"/>
</dbReference>
<dbReference type="InterPro" id="IPR002110">
    <property type="entry name" value="Ankyrin_rpt"/>
</dbReference>
<evidence type="ECO:0000256" key="1">
    <source>
        <dbReference type="ARBA" id="ARBA00022737"/>
    </source>
</evidence>
<dbReference type="SMART" id="SM00248">
    <property type="entry name" value="ANK"/>
    <property type="match status" value="6"/>
</dbReference>
<organism evidence="5 6">
    <name type="scientific">Oleoguttula mirabilis</name>
    <dbReference type="NCBI Taxonomy" id="1507867"/>
    <lineage>
        <taxon>Eukaryota</taxon>
        <taxon>Fungi</taxon>
        <taxon>Dikarya</taxon>
        <taxon>Ascomycota</taxon>
        <taxon>Pezizomycotina</taxon>
        <taxon>Dothideomycetes</taxon>
        <taxon>Dothideomycetidae</taxon>
        <taxon>Mycosphaerellales</taxon>
        <taxon>Teratosphaeriaceae</taxon>
        <taxon>Oleoguttula</taxon>
    </lineage>
</organism>
<dbReference type="Proteomes" id="UP001324427">
    <property type="component" value="Unassembled WGS sequence"/>
</dbReference>
<feature type="compositionally biased region" description="Low complexity" evidence="4">
    <location>
        <begin position="70"/>
        <end position="85"/>
    </location>
</feature>
<dbReference type="AlphaFoldDB" id="A0AAV9JKF6"/>
<gene>
    <name evidence="5" type="ORF">LTR36_002675</name>
</gene>
<evidence type="ECO:0000313" key="5">
    <source>
        <dbReference type="EMBL" id="KAK4545721.1"/>
    </source>
</evidence>
<proteinExistence type="predicted"/>
<name>A0AAV9JKF6_9PEZI</name>
<evidence type="ECO:0008006" key="7">
    <source>
        <dbReference type="Google" id="ProtNLM"/>
    </source>
</evidence>
<comment type="caution">
    <text evidence="5">The sequence shown here is derived from an EMBL/GenBank/DDBJ whole genome shotgun (WGS) entry which is preliminary data.</text>
</comment>
<feature type="repeat" description="ANK" evidence="3">
    <location>
        <begin position="288"/>
        <end position="320"/>
    </location>
</feature>
<dbReference type="PANTHER" id="PTHR24198:SF165">
    <property type="entry name" value="ANKYRIN REPEAT-CONTAINING PROTEIN-RELATED"/>
    <property type="match status" value="1"/>
</dbReference>
<keyword evidence="1" id="KW-0677">Repeat</keyword>
<keyword evidence="6" id="KW-1185">Reference proteome</keyword>
<accession>A0AAV9JKF6</accession>
<dbReference type="Pfam" id="PF00023">
    <property type="entry name" value="Ank"/>
    <property type="match status" value="1"/>
</dbReference>
<evidence type="ECO:0000313" key="6">
    <source>
        <dbReference type="Proteomes" id="UP001324427"/>
    </source>
</evidence>
<protein>
    <recommendedName>
        <fullName evidence="7">Ankyrin</fullName>
    </recommendedName>
</protein>
<evidence type="ECO:0000256" key="2">
    <source>
        <dbReference type="ARBA" id="ARBA00023043"/>
    </source>
</evidence>
<feature type="repeat" description="ANK" evidence="3">
    <location>
        <begin position="255"/>
        <end position="283"/>
    </location>
</feature>
<dbReference type="SUPFAM" id="SSF48403">
    <property type="entry name" value="Ankyrin repeat"/>
    <property type="match status" value="1"/>
</dbReference>
<dbReference type="PROSITE" id="PS50297">
    <property type="entry name" value="ANK_REP_REGION"/>
    <property type="match status" value="3"/>
</dbReference>
<feature type="region of interest" description="Disordered" evidence="4">
    <location>
        <begin position="22"/>
        <end position="93"/>
    </location>
</feature>
<evidence type="ECO:0000256" key="3">
    <source>
        <dbReference type="PROSITE-ProRule" id="PRU00023"/>
    </source>
</evidence>
<evidence type="ECO:0000256" key="4">
    <source>
        <dbReference type="SAM" id="MobiDB-lite"/>
    </source>
</evidence>
<dbReference type="EMBL" id="JAVFHQ010000018">
    <property type="protein sequence ID" value="KAK4545721.1"/>
    <property type="molecule type" value="Genomic_DNA"/>
</dbReference>
<reference evidence="5 6" key="1">
    <citation type="submission" date="2021-11" db="EMBL/GenBank/DDBJ databases">
        <title>Black yeast isolated from Biological Soil Crust.</title>
        <authorList>
            <person name="Kurbessoian T."/>
        </authorList>
    </citation>
    <scope>NUCLEOTIDE SEQUENCE [LARGE SCALE GENOMIC DNA]</scope>
    <source>
        <strain evidence="5 6">CCFEE 5522</strain>
    </source>
</reference>
<dbReference type="Gene3D" id="1.25.40.20">
    <property type="entry name" value="Ankyrin repeat-containing domain"/>
    <property type="match status" value="3"/>
</dbReference>
<keyword evidence="2 3" id="KW-0040">ANK repeat</keyword>
<sequence>MGSWDRFTAFEFNDQIQRRGGIWSESIPWNSKPGRSISQDDYRPPSPVELPAAPLFQDATSSWSPPPSPTVRSRSSTLSRSPARSPRADSARVVDSPVMTPLTAREKNQLADKLYAAACAGDWDHIKLLLSLGAPIDAGTVVEGLYEAFKPSKSGRLSPLAGAATHRQTETVEFLLGCGAHLNPDINQSSSSPLHQAIKANDIDLARFLLELGADASILNCYKTTPIMYAVKYGSKDMVKLVLEFKPDLSQLTFIGAAAVHWAVWPDRPEILELLLQAGADCNHPMADGSTPLHCAATGGHLKTVECLLRYGADPVRRNEDWKTPLQVAEESEHPEIAQLLKDAALRR</sequence>
<dbReference type="PROSITE" id="PS50088">
    <property type="entry name" value="ANK_REPEAT"/>
    <property type="match status" value="3"/>
</dbReference>
<dbReference type="Pfam" id="PF12796">
    <property type="entry name" value="Ank_2"/>
    <property type="match status" value="1"/>
</dbReference>
<feature type="repeat" description="ANK" evidence="3">
    <location>
        <begin position="189"/>
        <end position="221"/>
    </location>
</feature>